<dbReference type="InterPro" id="IPR011009">
    <property type="entry name" value="Kinase-like_dom_sf"/>
</dbReference>
<feature type="region of interest" description="Disordered" evidence="9">
    <location>
        <begin position="297"/>
        <end position="360"/>
    </location>
</feature>
<dbReference type="OrthoDB" id="308915at2"/>
<comment type="catalytic activity">
    <reaction evidence="8">
        <text>L-seryl-[protein] + ATP = O-phospho-L-seryl-[protein] + ADP + H(+)</text>
        <dbReference type="Rhea" id="RHEA:17989"/>
        <dbReference type="Rhea" id="RHEA-COMP:9863"/>
        <dbReference type="Rhea" id="RHEA-COMP:11604"/>
        <dbReference type="ChEBI" id="CHEBI:15378"/>
        <dbReference type="ChEBI" id="CHEBI:29999"/>
        <dbReference type="ChEBI" id="CHEBI:30616"/>
        <dbReference type="ChEBI" id="CHEBI:83421"/>
        <dbReference type="ChEBI" id="CHEBI:456216"/>
        <dbReference type="EC" id="2.7.11.1"/>
    </reaction>
</comment>
<keyword evidence="10" id="KW-1133">Transmembrane helix</keyword>
<feature type="region of interest" description="Disordered" evidence="9">
    <location>
        <begin position="391"/>
        <end position="489"/>
    </location>
</feature>
<dbReference type="InterPro" id="IPR008271">
    <property type="entry name" value="Ser/Thr_kinase_AS"/>
</dbReference>
<keyword evidence="4" id="KW-0547">Nucleotide-binding</keyword>
<dbReference type="PROSITE" id="PS00108">
    <property type="entry name" value="PROTEIN_KINASE_ST"/>
    <property type="match status" value="1"/>
</dbReference>
<feature type="compositionally biased region" description="Low complexity" evidence="9">
    <location>
        <begin position="467"/>
        <end position="482"/>
    </location>
</feature>
<evidence type="ECO:0000256" key="4">
    <source>
        <dbReference type="ARBA" id="ARBA00022741"/>
    </source>
</evidence>
<evidence type="ECO:0000256" key="5">
    <source>
        <dbReference type="ARBA" id="ARBA00022777"/>
    </source>
</evidence>
<dbReference type="PANTHER" id="PTHR43289">
    <property type="entry name" value="MITOGEN-ACTIVATED PROTEIN KINASE KINASE KINASE 20-RELATED"/>
    <property type="match status" value="1"/>
</dbReference>
<dbReference type="AlphaFoldDB" id="A0A3D9ZWT4"/>
<dbReference type="Gene3D" id="1.10.510.10">
    <property type="entry name" value="Transferase(Phosphotransferase) domain 1"/>
    <property type="match status" value="1"/>
</dbReference>
<organism evidence="12 13">
    <name type="scientific">Asanoa ferruginea</name>
    <dbReference type="NCBI Taxonomy" id="53367"/>
    <lineage>
        <taxon>Bacteria</taxon>
        <taxon>Bacillati</taxon>
        <taxon>Actinomycetota</taxon>
        <taxon>Actinomycetes</taxon>
        <taxon>Micromonosporales</taxon>
        <taxon>Micromonosporaceae</taxon>
        <taxon>Asanoa</taxon>
    </lineage>
</organism>
<accession>A0A3D9ZWT4</accession>
<evidence type="ECO:0000256" key="7">
    <source>
        <dbReference type="ARBA" id="ARBA00047899"/>
    </source>
</evidence>
<dbReference type="PROSITE" id="PS50011">
    <property type="entry name" value="PROTEIN_KINASE_DOM"/>
    <property type="match status" value="1"/>
</dbReference>
<reference evidence="12 13" key="1">
    <citation type="submission" date="2018-08" db="EMBL/GenBank/DDBJ databases">
        <title>Sequencing the genomes of 1000 actinobacteria strains.</title>
        <authorList>
            <person name="Klenk H.-P."/>
        </authorList>
    </citation>
    <scope>NUCLEOTIDE SEQUENCE [LARGE SCALE GENOMIC DNA]</scope>
    <source>
        <strain evidence="12 13">DSM 44099</strain>
    </source>
</reference>
<dbReference type="Gene3D" id="3.30.200.20">
    <property type="entry name" value="Phosphorylase Kinase, domain 1"/>
    <property type="match status" value="1"/>
</dbReference>
<feature type="domain" description="Protein kinase" evidence="11">
    <location>
        <begin position="12"/>
        <end position="274"/>
    </location>
</feature>
<feature type="compositionally biased region" description="Low complexity" evidence="9">
    <location>
        <begin position="423"/>
        <end position="460"/>
    </location>
</feature>
<evidence type="ECO:0000313" key="12">
    <source>
        <dbReference type="EMBL" id="REG01656.1"/>
    </source>
</evidence>
<gene>
    <name evidence="12" type="ORF">DFJ67_7741</name>
</gene>
<evidence type="ECO:0000256" key="10">
    <source>
        <dbReference type="SAM" id="Phobius"/>
    </source>
</evidence>
<keyword evidence="6" id="KW-0067">ATP-binding</keyword>
<keyword evidence="10" id="KW-0812">Transmembrane</keyword>
<keyword evidence="13" id="KW-1185">Reference proteome</keyword>
<sequence>MLNPGDALGGRYRLEEPIASGGMGEVWRAIDQVLGRTVAVKVLHPRAVGDPGFSARFRGEARTMATLRHPGVVDVYDFGEDTDPDGKTVVYLVMAFVDGEPLSQRIKTAERLSPAETMAIVAQTAHALQAAHEAGVVHRDVKPGNLIVRPDGQVVLVDFGVARSAEAASLTGVNELVGTALYMAPEQVAKRAITPATDIYALGAVGYHCLAGHPPFMGDNALTIALSHLDEEPPPLPDEVPHAVRTVIATAMAKDPADRFKNAAAMAQIAEAALGPASAEATTTSMTRAGTTALLAGGPATTRPRPGGYAPGAAPVGRGPGDTFAGSDPRLTGTATRPVHPSFPGVPGGPPPTPPGRRKRLTTTHRAGIVAAVLIGVAAVVMAFALANLGDDTTKDGGTVPSQPAEVSAGPESTGPAAPPGPTVSTTKPRTSTSPRNGTQPTAPTKPTGGATPTQNNEPTKNPPTQDPTTDPATSEPTDEPTGGPGPGV</sequence>
<feature type="compositionally biased region" description="Low complexity" evidence="9">
    <location>
        <begin position="297"/>
        <end position="317"/>
    </location>
</feature>
<dbReference type="CDD" id="cd14014">
    <property type="entry name" value="STKc_PknB_like"/>
    <property type="match status" value="1"/>
</dbReference>
<evidence type="ECO:0000313" key="13">
    <source>
        <dbReference type="Proteomes" id="UP000256913"/>
    </source>
</evidence>
<dbReference type="Proteomes" id="UP000256913">
    <property type="component" value="Unassembled WGS sequence"/>
</dbReference>
<dbReference type="FunFam" id="1.10.510.10:FF:000021">
    <property type="entry name" value="Serine/threonine protein kinase"/>
    <property type="match status" value="1"/>
</dbReference>
<dbReference type="GO" id="GO:0004674">
    <property type="term" value="F:protein serine/threonine kinase activity"/>
    <property type="evidence" value="ECO:0007669"/>
    <property type="project" value="UniProtKB-KW"/>
</dbReference>
<evidence type="ECO:0000256" key="1">
    <source>
        <dbReference type="ARBA" id="ARBA00012513"/>
    </source>
</evidence>
<evidence type="ECO:0000259" key="11">
    <source>
        <dbReference type="PROSITE" id="PS50011"/>
    </source>
</evidence>
<evidence type="ECO:0000256" key="9">
    <source>
        <dbReference type="SAM" id="MobiDB-lite"/>
    </source>
</evidence>
<evidence type="ECO:0000256" key="8">
    <source>
        <dbReference type="ARBA" id="ARBA00048679"/>
    </source>
</evidence>
<proteinExistence type="predicted"/>
<dbReference type="Pfam" id="PF00069">
    <property type="entry name" value="Pkinase"/>
    <property type="match status" value="1"/>
</dbReference>
<comment type="caution">
    <text evidence="12">The sequence shown here is derived from an EMBL/GenBank/DDBJ whole genome shotgun (WGS) entry which is preliminary data.</text>
</comment>
<keyword evidence="10" id="KW-0472">Membrane</keyword>
<keyword evidence="3" id="KW-0808">Transferase</keyword>
<feature type="transmembrane region" description="Helical" evidence="10">
    <location>
        <begin position="367"/>
        <end position="387"/>
    </location>
</feature>
<dbReference type="PANTHER" id="PTHR43289:SF6">
    <property type="entry name" value="SERINE_THREONINE-PROTEIN KINASE NEKL-3"/>
    <property type="match status" value="1"/>
</dbReference>
<dbReference type="GO" id="GO:0005524">
    <property type="term" value="F:ATP binding"/>
    <property type="evidence" value="ECO:0007669"/>
    <property type="project" value="UniProtKB-KW"/>
</dbReference>
<keyword evidence="5 12" id="KW-0418">Kinase</keyword>
<dbReference type="InterPro" id="IPR000719">
    <property type="entry name" value="Prot_kinase_dom"/>
</dbReference>
<comment type="catalytic activity">
    <reaction evidence="7">
        <text>L-threonyl-[protein] + ATP = O-phospho-L-threonyl-[protein] + ADP + H(+)</text>
        <dbReference type="Rhea" id="RHEA:46608"/>
        <dbReference type="Rhea" id="RHEA-COMP:11060"/>
        <dbReference type="Rhea" id="RHEA-COMP:11605"/>
        <dbReference type="ChEBI" id="CHEBI:15378"/>
        <dbReference type="ChEBI" id="CHEBI:30013"/>
        <dbReference type="ChEBI" id="CHEBI:30616"/>
        <dbReference type="ChEBI" id="CHEBI:61977"/>
        <dbReference type="ChEBI" id="CHEBI:456216"/>
        <dbReference type="EC" id="2.7.11.1"/>
    </reaction>
</comment>
<dbReference type="EC" id="2.7.11.1" evidence="1"/>
<evidence type="ECO:0000256" key="6">
    <source>
        <dbReference type="ARBA" id="ARBA00022840"/>
    </source>
</evidence>
<dbReference type="SMART" id="SM00220">
    <property type="entry name" value="S_TKc"/>
    <property type="match status" value="1"/>
</dbReference>
<dbReference type="FunFam" id="3.30.200.20:FF:000035">
    <property type="entry name" value="Serine/threonine protein kinase Stk1"/>
    <property type="match status" value="1"/>
</dbReference>
<protein>
    <recommendedName>
        <fullName evidence="1">non-specific serine/threonine protein kinase</fullName>
        <ecNumber evidence="1">2.7.11.1</ecNumber>
    </recommendedName>
</protein>
<evidence type="ECO:0000256" key="3">
    <source>
        <dbReference type="ARBA" id="ARBA00022679"/>
    </source>
</evidence>
<dbReference type="EMBL" id="QUMQ01000001">
    <property type="protein sequence ID" value="REG01656.1"/>
    <property type="molecule type" value="Genomic_DNA"/>
</dbReference>
<dbReference type="GO" id="GO:0045717">
    <property type="term" value="P:negative regulation of fatty acid biosynthetic process"/>
    <property type="evidence" value="ECO:0007669"/>
    <property type="project" value="UniProtKB-ARBA"/>
</dbReference>
<dbReference type="SUPFAM" id="SSF56112">
    <property type="entry name" value="Protein kinase-like (PK-like)"/>
    <property type="match status" value="1"/>
</dbReference>
<evidence type="ECO:0000256" key="2">
    <source>
        <dbReference type="ARBA" id="ARBA00022527"/>
    </source>
</evidence>
<keyword evidence="2" id="KW-0723">Serine/threonine-protein kinase</keyword>
<dbReference type="RefSeq" id="WP_116077154.1">
    <property type="nucleotide sequence ID" value="NZ_BONB01000055.1"/>
</dbReference>
<name>A0A3D9ZWT4_9ACTN</name>